<name>A0ABD1XJS4_9MARC</name>
<proteinExistence type="predicted"/>
<protein>
    <submittedName>
        <fullName evidence="2">Uncharacterized protein</fullName>
    </submittedName>
</protein>
<feature type="region of interest" description="Disordered" evidence="1">
    <location>
        <begin position="277"/>
        <end position="307"/>
    </location>
</feature>
<reference evidence="2 3" key="1">
    <citation type="submission" date="2024-09" db="EMBL/GenBank/DDBJ databases">
        <title>Chromosome-scale assembly of Riccia fluitans.</title>
        <authorList>
            <person name="Paukszto L."/>
            <person name="Sawicki J."/>
            <person name="Karawczyk K."/>
            <person name="Piernik-Szablinska J."/>
            <person name="Szczecinska M."/>
            <person name="Mazdziarz M."/>
        </authorList>
    </citation>
    <scope>NUCLEOTIDE SEQUENCE [LARGE SCALE GENOMIC DNA]</scope>
    <source>
        <strain evidence="2">Rf_01</strain>
        <tissue evidence="2">Aerial parts of the thallus</tissue>
    </source>
</reference>
<evidence type="ECO:0000313" key="3">
    <source>
        <dbReference type="Proteomes" id="UP001605036"/>
    </source>
</evidence>
<dbReference type="AlphaFoldDB" id="A0ABD1XJS4"/>
<comment type="caution">
    <text evidence="2">The sequence shown here is derived from an EMBL/GenBank/DDBJ whole genome shotgun (WGS) entry which is preliminary data.</text>
</comment>
<feature type="compositionally biased region" description="Low complexity" evidence="1">
    <location>
        <begin position="243"/>
        <end position="255"/>
    </location>
</feature>
<feature type="region of interest" description="Disordered" evidence="1">
    <location>
        <begin position="231"/>
        <end position="256"/>
    </location>
</feature>
<organism evidence="2 3">
    <name type="scientific">Riccia fluitans</name>
    <dbReference type="NCBI Taxonomy" id="41844"/>
    <lineage>
        <taxon>Eukaryota</taxon>
        <taxon>Viridiplantae</taxon>
        <taxon>Streptophyta</taxon>
        <taxon>Embryophyta</taxon>
        <taxon>Marchantiophyta</taxon>
        <taxon>Marchantiopsida</taxon>
        <taxon>Marchantiidae</taxon>
        <taxon>Marchantiales</taxon>
        <taxon>Ricciaceae</taxon>
        <taxon>Riccia</taxon>
    </lineage>
</organism>
<evidence type="ECO:0000256" key="1">
    <source>
        <dbReference type="SAM" id="MobiDB-lite"/>
    </source>
</evidence>
<feature type="compositionally biased region" description="Basic and acidic residues" evidence="1">
    <location>
        <begin position="285"/>
        <end position="301"/>
    </location>
</feature>
<sequence length="307" mass="32879">MVCYTRNPSRKGTSRLTVDGNAGSYFQDEIRGPIAVIRGFELPADAKVAASVPAIWSILTPLSGSSIWGSLSSESVSTARTSVSLSRPGGGSDAVSTASTSYSYDADKSRAESSFGFTSAMSKFFTTLRGSTELPQPLLEANPEETQNISTPGSTNHISVSNSTAQASVMLSASSSTLTRSSISIRAGITNERSSSTFTTGSGVDVIEKYPVLRTSSSTPLWRRIFGRPKRKEAPRRVERMSVRSGSRLSSMRSGQVSSEVAVSGIQQWLSRAVEGSNWRSRPRSPREWGTDNLKTVKGEGIDTNNV</sequence>
<dbReference type="EMBL" id="JBHFFA010000008">
    <property type="protein sequence ID" value="KAL2609165.1"/>
    <property type="molecule type" value="Genomic_DNA"/>
</dbReference>
<dbReference type="Proteomes" id="UP001605036">
    <property type="component" value="Unassembled WGS sequence"/>
</dbReference>
<gene>
    <name evidence="2" type="ORF">R1flu_027738</name>
</gene>
<keyword evidence="3" id="KW-1185">Reference proteome</keyword>
<evidence type="ECO:0000313" key="2">
    <source>
        <dbReference type="EMBL" id="KAL2609165.1"/>
    </source>
</evidence>
<accession>A0ABD1XJS4</accession>